<organism evidence="1 2">
    <name type="scientific">Stephania japonica</name>
    <dbReference type="NCBI Taxonomy" id="461633"/>
    <lineage>
        <taxon>Eukaryota</taxon>
        <taxon>Viridiplantae</taxon>
        <taxon>Streptophyta</taxon>
        <taxon>Embryophyta</taxon>
        <taxon>Tracheophyta</taxon>
        <taxon>Spermatophyta</taxon>
        <taxon>Magnoliopsida</taxon>
        <taxon>Ranunculales</taxon>
        <taxon>Menispermaceae</taxon>
        <taxon>Menispermoideae</taxon>
        <taxon>Cissampelideae</taxon>
        <taxon>Stephania</taxon>
    </lineage>
</organism>
<protein>
    <submittedName>
        <fullName evidence="1">Uncharacterized protein</fullName>
    </submittedName>
</protein>
<evidence type="ECO:0000313" key="2">
    <source>
        <dbReference type="Proteomes" id="UP001417504"/>
    </source>
</evidence>
<accession>A0AAP0K6G8</accession>
<comment type="caution">
    <text evidence="1">The sequence shown here is derived from an EMBL/GenBank/DDBJ whole genome shotgun (WGS) entry which is preliminary data.</text>
</comment>
<sequence length="56" mass="6467">MSWATTSETRYLWSKGSLEKTSKTLCRAFLIAYMMKTVSVKMLVELFDFILLAPNN</sequence>
<name>A0AAP0K6G8_9MAGN</name>
<keyword evidence="2" id="KW-1185">Reference proteome</keyword>
<proteinExistence type="predicted"/>
<evidence type="ECO:0000313" key="1">
    <source>
        <dbReference type="EMBL" id="KAK9146881.1"/>
    </source>
</evidence>
<dbReference type="EMBL" id="JBBNAE010000002">
    <property type="protein sequence ID" value="KAK9146881.1"/>
    <property type="molecule type" value="Genomic_DNA"/>
</dbReference>
<dbReference type="AlphaFoldDB" id="A0AAP0K6G8"/>
<gene>
    <name evidence="1" type="ORF">Sjap_006784</name>
</gene>
<dbReference type="Proteomes" id="UP001417504">
    <property type="component" value="Unassembled WGS sequence"/>
</dbReference>
<reference evidence="1 2" key="1">
    <citation type="submission" date="2024-01" db="EMBL/GenBank/DDBJ databases">
        <title>Genome assemblies of Stephania.</title>
        <authorList>
            <person name="Yang L."/>
        </authorList>
    </citation>
    <scope>NUCLEOTIDE SEQUENCE [LARGE SCALE GENOMIC DNA]</scope>
    <source>
        <strain evidence="1">QJT</strain>
        <tissue evidence="1">Leaf</tissue>
    </source>
</reference>